<dbReference type="CDD" id="cd00338">
    <property type="entry name" value="Ser_Recombinase"/>
    <property type="match status" value="1"/>
</dbReference>
<proteinExistence type="predicted"/>
<dbReference type="SMART" id="SM00857">
    <property type="entry name" value="Resolvase"/>
    <property type="match status" value="1"/>
</dbReference>
<keyword evidence="2" id="KW-0233">DNA recombination</keyword>
<dbReference type="InterPro" id="IPR050639">
    <property type="entry name" value="SSR_resolvase"/>
</dbReference>
<keyword evidence="1" id="KW-0238">DNA-binding</keyword>
<sequence length="512" mass="57674">MPPQPAVRELIPAIGYIRVSMLLEEQISPELQRASISEWARRSGRRIVDWIEDLDASGRDFRRKIMRAIEAIEAGKAREIAVWKFSRFGRTRTGNAVNLGRINLAGGELQSATEEVDARTAVGRLTRGVLMEIASFESDRIGEQWAEAHAYRVANGLPANGRPRFGYTLRGRVPDALQPHRTVRKPDDGPERYEIDPITGPVLAQVYRRYINGSGGRELAAWLNHSRYFTARGVPWSDSTILRMLDRGFGAGLLNIHDPNCDCKTRAKCKNMVLIPGAHEGVIAEIEWQAFRRRRLRVAATPPRARASVYPLTLRCGHCKSRMTPTADDRQPGVWYHCSAYLRRRECKARSVRRHVVEAVVLRELAQWADDIERESPVAPAPAAADPRSDRGQLDKQLAALDEALAQLTVKLARGIIPDEAYGRSRDILLLERAEVAEALDKLDVPVPLSRHEYVAVIRNLVDEWTTLPALARRELTADVLPVVEVHRESRTFAWVVLRPAWGGERRAVLPR</sequence>
<dbReference type="Pfam" id="PF13408">
    <property type="entry name" value="Zn_ribbon_recom"/>
    <property type="match status" value="1"/>
</dbReference>
<reference evidence="5" key="1">
    <citation type="journal article" date="2019" name="Int. J. Syst. Evol. Microbiol.">
        <title>The Global Catalogue of Microorganisms (GCM) 10K type strain sequencing project: providing services to taxonomists for standard genome sequencing and annotation.</title>
        <authorList>
            <consortium name="The Broad Institute Genomics Platform"/>
            <consortium name="The Broad Institute Genome Sequencing Center for Infectious Disease"/>
            <person name="Wu L."/>
            <person name="Ma J."/>
        </authorList>
    </citation>
    <scope>NUCLEOTIDE SEQUENCE [LARGE SCALE GENOMIC DNA]</scope>
    <source>
        <strain evidence="5">JCM 30346</strain>
    </source>
</reference>
<name>A0ABW1NDP6_9ACTN</name>
<dbReference type="InterPro" id="IPR036162">
    <property type="entry name" value="Resolvase-like_N_sf"/>
</dbReference>
<dbReference type="EMBL" id="JBHSRF010000007">
    <property type="protein sequence ID" value="MFC6081080.1"/>
    <property type="molecule type" value="Genomic_DNA"/>
</dbReference>
<evidence type="ECO:0000256" key="2">
    <source>
        <dbReference type="ARBA" id="ARBA00023172"/>
    </source>
</evidence>
<dbReference type="PANTHER" id="PTHR30461">
    <property type="entry name" value="DNA-INVERTASE FROM LAMBDOID PROPHAGE"/>
    <property type="match status" value="1"/>
</dbReference>
<dbReference type="PANTHER" id="PTHR30461:SF2">
    <property type="entry name" value="SERINE RECOMBINASE PINE-RELATED"/>
    <property type="match status" value="1"/>
</dbReference>
<evidence type="ECO:0000313" key="5">
    <source>
        <dbReference type="Proteomes" id="UP001596137"/>
    </source>
</evidence>
<protein>
    <submittedName>
        <fullName evidence="4">Recombinase family protein</fullName>
    </submittedName>
</protein>
<dbReference type="RefSeq" id="WP_380748529.1">
    <property type="nucleotide sequence ID" value="NZ_JBHSRF010000007.1"/>
</dbReference>
<accession>A0ABW1NDP6</accession>
<dbReference type="Pfam" id="PF00239">
    <property type="entry name" value="Resolvase"/>
    <property type="match status" value="1"/>
</dbReference>
<dbReference type="Proteomes" id="UP001596137">
    <property type="component" value="Unassembled WGS sequence"/>
</dbReference>
<dbReference type="Gene3D" id="3.90.1750.20">
    <property type="entry name" value="Putative Large Serine Recombinase, Chain B, Domain 2"/>
    <property type="match status" value="1"/>
</dbReference>
<organism evidence="4 5">
    <name type="scientific">Sphaerisporangium aureirubrum</name>
    <dbReference type="NCBI Taxonomy" id="1544736"/>
    <lineage>
        <taxon>Bacteria</taxon>
        <taxon>Bacillati</taxon>
        <taxon>Actinomycetota</taxon>
        <taxon>Actinomycetes</taxon>
        <taxon>Streptosporangiales</taxon>
        <taxon>Streptosporangiaceae</taxon>
        <taxon>Sphaerisporangium</taxon>
    </lineage>
</organism>
<dbReference type="InterPro" id="IPR038109">
    <property type="entry name" value="DNA_bind_recomb_sf"/>
</dbReference>
<dbReference type="SUPFAM" id="SSF53041">
    <property type="entry name" value="Resolvase-like"/>
    <property type="match status" value="1"/>
</dbReference>
<dbReference type="InterPro" id="IPR006119">
    <property type="entry name" value="Resolv_N"/>
</dbReference>
<evidence type="ECO:0000313" key="4">
    <source>
        <dbReference type="EMBL" id="MFC6081080.1"/>
    </source>
</evidence>
<gene>
    <name evidence="4" type="ORF">ACFP1K_07895</name>
</gene>
<comment type="caution">
    <text evidence="4">The sequence shown here is derived from an EMBL/GenBank/DDBJ whole genome shotgun (WGS) entry which is preliminary data.</text>
</comment>
<feature type="domain" description="Resolvase/invertase-type recombinase catalytic" evidence="3">
    <location>
        <begin position="13"/>
        <end position="158"/>
    </location>
</feature>
<keyword evidence="5" id="KW-1185">Reference proteome</keyword>
<dbReference type="InterPro" id="IPR025827">
    <property type="entry name" value="Zn_ribbon_recom_dom"/>
</dbReference>
<evidence type="ECO:0000256" key="1">
    <source>
        <dbReference type="ARBA" id="ARBA00023125"/>
    </source>
</evidence>
<dbReference type="Pfam" id="PF07508">
    <property type="entry name" value="Recombinase"/>
    <property type="match status" value="1"/>
</dbReference>
<dbReference type="Gene3D" id="3.40.50.1390">
    <property type="entry name" value="Resolvase, N-terminal catalytic domain"/>
    <property type="match status" value="1"/>
</dbReference>
<evidence type="ECO:0000259" key="3">
    <source>
        <dbReference type="SMART" id="SM00857"/>
    </source>
</evidence>
<dbReference type="InterPro" id="IPR011109">
    <property type="entry name" value="DNA_bind_recombinase_dom"/>
</dbReference>